<organism evidence="2 3">
    <name type="scientific">Chlamydomonas schloesseri</name>
    <dbReference type="NCBI Taxonomy" id="2026947"/>
    <lineage>
        <taxon>Eukaryota</taxon>
        <taxon>Viridiplantae</taxon>
        <taxon>Chlorophyta</taxon>
        <taxon>core chlorophytes</taxon>
        <taxon>Chlorophyceae</taxon>
        <taxon>CS clade</taxon>
        <taxon>Chlamydomonadales</taxon>
        <taxon>Chlamydomonadaceae</taxon>
        <taxon>Chlamydomonas</taxon>
    </lineage>
</organism>
<reference evidence="2" key="1">
    <citation type="journal article" date="2020" name="bioRxiv">
        <title>Comparative genomics of Chlamydomonas.</title>
        <authorList>
            <person name="Craig R.J."/>
            <person name="Hasan A.R."/>
            <person name="Ness R.W."/>
            <person name="Keightley P.D."/>
        </authorList>
    </citation>
    <scope>NUCLEOTIDE SEQUENCE</scope>
    <source>
        <strain evidence="2">CCAP 11/173</strain>
    </source>
</reference>
<dbReference type="EMBL" id="JAEHOD010000079">
    <property type="protein sequence ID" value="KAG2430400.1"/>
    <property type="molecule type" value="Genomic_DNA"/>
</dbReference>
<keyword evidence="3" id="KW-1185">Reference proteome</keyword>
<dbReference type="AlphaFoldDB" id="A0A835T1V1"/>
<evidence type="ECO:0000256" key="1">
    <source>
        <dbReference type="SAM" id="MobiDB-lite"/>
    </source>
</evidence>
<evidence type="ECO:0000313" key="2">
    <source>
        <dbReference type="EMBL" id="KAG2430400.1"/>
    </source>
</evidence>
<protein>
    <submittedName>
        <fullName evidence="2">Uncharacterized protein</fullName>
    </submittedName>
</protein>
<gene>
    <name evidence="2" type="ORF">HYH02_013762</name>
</gene>
<proteinExistence type="predicted"/>
<feature type="region of interest" description="Disordered" evidence="1">
    <location>
        <begin position="114"/>
        <end position="137"/>
    </location>
</feature>
<dbReference type="OrthoDB" id="10303986at2759"/>
<evidence type="ECO:0000313" key="3">
    <source>
        <dbReference type="Proteomes" id="UP000613740"/>
    </source>
</evidence>
<accession>A0A835T1V1</accession>
<comment type="caution">
    <text evidence="2">The sequence shown here is derived from an EMBL/GenBank/DDBJ whole genome shotgun (WGS) entry which is preliminary data.</text>
</comment>
<dbReference type="Proteomes" id="UP000613740">
    <property type="component" value="Unassembled WGS sequence"/>
</dbReference>
<sequence>MSLSATVLKIKTQAAAPGSPKLESTKPGKLKGSVTTPHSPHPAVCVQYSFDSEDLVASFRRTGSFSDVRTSAPLCGGAQFSFDGDADTHFRPARGTHPSALMSFDGAEFTPIAAEEGPFKGHGPVSKHTFKRSDSDA</sequence>
<feature type="region of interest" description="Disordered" evidence="1">
    <location>
        <begin position="14"/>
        <end position="40"/>
    </location>
</feature>
<name>A0A835T1V1_9CHLO</name>